<evidence type="ECO:0000313" key="1">
    <source>
        <dbReference type="EMBL" id="AWB92348.1"/>
    </source>
</evidence>
<dbReference type="Proteomes" id="UP000244384">
    <property type="component" value="Chromosome"/>
</dbReference>
<accession>A0A2S0WLX4</accession>
<organism evidence="1 2">
    <name type="scientific">Aeromicrobium chenweiae</name>
    <dbReference type="NCBI Taxonomy" id="2079793"/>
    <lineage>
        <taxon>Bacteria</taxon>
        <taxon>Bacillati</taxon>
        <taxon>Actinomycetota</taxon>
        <taxon>Actinomycetes</taxon>
        <taxon>Propionibacteriales</taxon>
        <taxon>Nocardioidaceae</taxon>
        <taxon>Aeromicrobium</taxon>
    </lineage>
</organism>
<protein>
    <submittedName>
        <fullName evidence="1">Uncharacterized protein</fullName>
    </submittedName>
</protein>
<dbReference type="EMBL" id="CP026952">
    <property type="protein sequence ID" value="AWB92348.1"/>
    <property type="molecule type" value="Genomic_DNA"/>
</dbReference>
<dbReference type="AlphaFoldDB" id="A0A2S0WLX4"/>
<evidence type="ECO:0000313" key="2">
    <source>
        <dbReference type="Proteomes" id="UP000244384"/>
    </source>
</evidence>
<reference evidence="2" key="1">
    <citation type="submission" date="2018-01" db="EMBL/GenBank/DDBJ databases">
        <authorList>
            <person name="Li J."/>
        </authorList>
    </citation>
    <scope>NUCLEOTIDE SEQUENCE [LARGE SCALE GENOMIC DNA]</scope>
    <source>
        <strain evidence="2">592</strain>
    </source>
</reference>
<dbReference type="OrthoDB" id="3789095at2"/>
<keyword evidence="2" id="KW-1185">Reference proteome</keyword>
<dbReference type="KEGG" id="aez:C3E78_09120"/>
<proteinExistence type="predicted"/>
<dbReference type="RefSeq" id="WP_108577993.1">
    <property type="nucleotide sequence ID" value="NZ_CP026952.1"/>
</dbReference>
<name>A0A2S0WLX4_9ACTN</name>
<gene>
    <name evidence="1" type="ORF">C3E78_09120</name>
</gene>
<sequence length="73" mass="7940">MSDYQSEELEGIQFVVNRVSAYQDGAEEGFVEKELRKGFDEAGIEVAPEHVDKLAAAIYDKDGDVSASDVLSA</sequence>
<accession>A0A5F2EPH6</accession>